<evidence type="ECO:0000256" key="3">
    <source>
        <dbReference type="ARBA" id="ARBA00037338"/>
    </source>
</evidence>
<feature type="compositionally biased region" description="Polar residues" evidence="8">
    <location>
        <begin position="37"/>
        <end position="47"/>
    </location>
</feature>
<accession>A0A9P4MDL5</accession>
<dbReference type="PANTHER" id="PTHR19854">
    <property type="entry name" value="TRANSDUCIN BETA-LIKE 3"/>
    <property type="match status" value="1"/>
</dbReference>
<dbReference type="Proteomes" id="UP000799772">
    <property type="component" value="Unassembled WGS sequence"/>
</dbReference>
<sequence length="456" mass="50181">MPFAEEGERGVKADGSAEIRPRPATNIEKEFDDDASETNNAQFSQRTLPPAQPQYILRGHASQIHAVAFLRRHSRLLTGDADGWVVVWNLATRRPVAVWRAHDGPILKLMEWTSNRIITHGRDSTLRVWQLRPTDESACCKILPIDDSTSSRTPPTILHSLSVNTLNFCGFAFLREWHNVFSYGDIASGAINFANSVYVAVPSSKESSIDIYRLPTERVLSTCPPPRLPSRSNASTSIAVTGIGMVMAIELLYYPSSRRLLLIAGYESGYVCMHELNPHSRTWSQVYLSQPHSEPILSLCVAPKTGFFYTSSADDIIAQHPLPTASPTASLSVATTAPKKIIHTKHSGQQSLTIRDDEQILATAGWDNRVRVYATKSLQELAVLKWHKEGCYAVAFAETLPTPSASSNAAANESENSNDKAGNVITASARREAKTQATHWVAAGSKDGKVSLWEIY</sequence>
<comment type="similarity">
    <text evidence="4">Belongs to the WD repeat ASA1 family.</text>
</comment>
<feature type="repeat" description="WD" evidence="7">
    <location>
        <begin position="441"/>
        <end position="456"/>
    </location>
</feature>
<dbReference type="EMBL" id="ML978122">
    <property type="protein sequence ID" value="KAF2103572.1"/>
    <property type="molecule type" value="Genomic_DNA"/>
</dbReference>
<dbReference type="Gene3D" id="2.130.10.10">
    <property type="entry name" value="YVTN repeat-like/Quinoprotein amine dehydrogenase"/>
    <property type="match status" value="2"/>
</dbReference>
<evidence type="ECO:0000256" key="2">
    <source>
        <dbReference type="ARBA" id="ARBA00022737"/>
    </source>
</evidence>
<reference evidence="9" key="1">
    <citation type="journal article" date="2020" name="Stud. Mycol.">
        <title>101 Dothideomycetes genomes: a test case for predicting lifestyles and emergence of pathogens.</title>
        <authorList>
            <person name="Haridas S."/>
            <person name="Albert R."/>
            <person name="Binder M."/>
            <person name="Bloem J."/>
            <person name="Labutti K."/>
            <person name="Salamov A."/>
            <person name="Andreopoulos B."/>
            <person name="Baker S."/>
            <person name="Barry K."/>
            <person name="Bills G."/>
            <person name="Bluhm B."/>
            <person name="Cannon C."/>
            <person name="Castanera R."/>
            <person name="Culley D."/>
            <person name="Daum C."/>
            <person name="Ezra D."/>
            <person name="Gonzalez J."/>
            <person name="Henrissat B."/>
            <person name="Kuo A."/>
            <person name="Liang C."/>
            <person name="Lipzen A."/>
            <person name="Lutzoni F."/>
            <person name="Magnuson J."/>
            <person name="Mondo S."/>
            <person name="Nolan M."/>
            <person name="Ohm R."/>
            <person name="Pangilinan J."/>
            <person name="Park H.-J."/>
            <person name="Ramirez L."/>
            <person name="Alfaro M."/>
            <person name="Sun H."/>
            <person name="Tritt A."/>
            <person name="Yoshinaga Y."/>
            <person name="Zwiers L.-H."/>
            <person name="Turgeon B."/>
            <person name="Goodwin S."/>
            <person name="Spatafora J."/>
            <person name="Crous P."/>
            <person name="Grigoriev I."/>
        </authorList>
    </citation>
    <scope>NUCLEOTIDE SEQUENCE</scope>
    <source>
        <strain evidence="9">CBS 133067</strain>
    </source>
</reference>
<evidence type="ECO:0000256" key="4">
    <source>
        <dbReference type="ARBA" id="ARBA00037931"/>
    </source>
</evidence>
<gene>
    <name evidence="9" type="ORF">NA57DRAFT_31764</name>
</gene>
<dbReference type="PROSITE" id="PS50082">
    <property type="entry name" value="WD_REPEATS_2"/>
    <property type="match status" value="2"/>
</dbReference>
<feature type="compositionally biased region" description="Basic and acidic residues" evidence="8">
    <location>
        <begin position="1"/>
        <end position="21"/>
    </location>
</feature>
<dbReference type="SUPFAM" id="SSF50978">
    <property type="entry name" value="WD40 repeat-like"/>
    <property type="match status" value="1"/>
</dbReference>
<feature type="region of interest" description="Disordered" evidence="8">
    <location>
        <begin position="1"/>
        <end position="47"/>
    </location>
</feature>
<dbReference type="InterPro" id="IPR020472">
    <property type="entry name" value="WD40_PAC1"/>
</dbReference>
<evidence type="ECO:0000256" key="8">
    <source>
        <dbReference type="SAM" id="MobiDB-lite"/>
    </source>
</evidence>
<dbReference type="SMART" id="SM00320">
    <property type="entry name" value="WD40"/>
    <property type="match status" value="5"/>
</dbReference>
<organism evidence="9 10">
    <name type="scientific">Rhizodiscina lignyota</name>
    <dbReference type="NCBI Taxonomy" id="1504668"/>
    <lineage>
        <taxon>Eukaryota</taxon>
        <taxon>Fungi</taxon>
        <taxon>Dikarya</taxon>
        <taxon>Ascomycota</taxon>
        <taxon>Pezizomycotina</taxon>
        <taxon>Dothideomycetes</taxon>
        <taxon>Pleosporomycetidae</taxon>
        <taxon>Aulographales</taxon>
        <taxon>Rhizodiscinaceae</taxon>
        <taxon>Rhizodiscina</taxon>
    </lineage>
</organism>
<comment type="function">
    <text evidence="3">Component of the ASTRA complex involved in chromatin remodeling.</text>
</comment>
<proteinExistence type="inferred from homology"/>
<keyword evidence="10" id="KW-1185">Reference proteome</keyword>
<dbReference type="InterPro" id="IPR036322">
    <property type="entry name" value="WD40_repeat_dom_sf"/>
</dbReference>
<dbReference type="PRINTS" id="PR00320">
    <property type="entry name" value="GPROTEINBRPT"/>
</dbReference>
<dbReference type="Pfam" id="PF00400">
    <property type="entry name" value="WD40"/>
    <property type="match status" value="2"/>
</dbReference>
<dbReference type="InterPro" id="IPR001680">
    <property type="entry name" value="WD40_rpt"/>
</dbReference>
<keyword evidence="2" id="KW-0677">Repeat</keyword>
<protein>
    <recommendedName>
        <fullName evidence="6">ASTRA-associated protein 1</fullName>
    </recommendedName>
</protein>
<evidence type="ECO:0000256" key="6">
    <source>
        <dbReference type="ARBA" id="ARBA00040563"/>
    </source>
</evidence>
<keyword evidence="1 7" id="KW-0853">WD repeat</keyword>
<evidence type="ECO:0000256" key="7">
    <source>
        <dbReference type="PROSITE-ProRule" id="PRU00221"/>
    </source>
</evidence>
<comment type="caution">
    <text evidence="9">The sequence shown here is derived from an EMBL/GenBank/DDBJ whole genome shotgun (WGS) entry which is preliminary data.</text>
</comment>
<dbReference type="PROSITE" id="PS50294">
    <property type="entry name" value="WD_REPEATS_REGION"/>
    <property type="match status" value="1"/>
</dbReference>
<dbReference type="PROSITE" id="PS00678">
    <property type="entry name" value="WD_REPEATS_1"/>
    <property type="match status" value="2"/>
</dbReference>
<dbReference type="InterPro" id="IPR015943">
    <property type="entry name" value="WD40/YVTN_repeat-like_dom_sf"/>
</dbReference>
<dbReference type="PANTHER" id="PTHR19854:SF1">
    <property type="entry name" value="GUANINE NUCLEOTIDE-BINDING PROTEIN SUBUNIT BETA-LIKE PROTEIN 1"/>
    <property type="match status" value="1"/>
</dbReference>
<comment type="subunit">
    <text evidence="5">Component of the ASTRA chromatin remodeling machinery complex.</text>
</comment>
<evidence type="ECO:0000313" key="10">
    <source>
        <dbReference type="Proteomes" id="UP000799772"/>
    </source>
</evidence>
<name>A0A9P4MDL5_9PEZI</name>
<evidence type="ECO:0000256" key="5">
    <source>
        <dbReference type="ARBA" id="ARBA00038749"/>
    </source>
</evidence>
<dbReference type="InterPro" id="IPR019775">
    <property type="entry name" value="WD40_repeat_CS"/>
</dbReference>
<evidence type="ECO:0000313" key="9">
    <source>
        <dbReference type="EMBL" id="KAF2103572.1"/>
    </source>
</evidence>
<dbReference type="AlphaFoldDB" id="A0A9P4MDL5"/>
<feature type="repeat" description="WD" evidence="7">
    <location>
        <begin position="57"/>
        <end position="98"/>
    </location>
</feature>
<dbReference type="OrthoDB" id="7668193at2759"/>
<evidence type="ECO:0000256" key="1">
    <source>
        <dbReference type="ARBA" id="ARBA00022574"/>
    </source>
</evidence>